<dbReference type="RefSeq" id="WP_420903448.1">
    <property type="nucleotide sequence ID" value="NZ_BAAFGK010000001.1"/>
</dbReference>
<feature type="region of interest" description="Disordered" evidence="13">
    <location>
        <begin position="390"/>
        <end position="413"/>
    </location>
</feature>
<keyword evidence="6 15" id="KW-0808">Transferase</keyword>
<organism evidence="15 16">
    <name type="scientific">Candidatus Magnetaquiglobus chichijimensis</name>
    <dbReference type="NCBI Taxonomy" id="3141448"/>
    <lineage>
        <taxon>Bacteria</taxon>
        <taxon>Pseudomonadati</taxon>
        <taxon>Pseudomonadota</taxon>
        <taxon>Magnetococcia</taxon>
        <taxon>Magnetococcales</taxon>
        <taxon>Candidatus Magnetaquicoccaceae</taxon>
        <taxon>Candidatus Magnetaquiglobus</taxon>
    </lineage>
</organism>
<evidence type="ECO:0000256" key="8">
    <source>
        <dbReference type="ARBA" id="ARBA00022898"/>
    </source>
</evidence>
<dbReference type="InterPro" id="IPR015422">
    <property type="entry name" value="PyrdxlP-dep_Trfase_small"/>
</dbReference>
<evidence type="ECO:0000256" key="5">
    <source>
        <dbReference type="ARBA" id="ARBA00013187"/>
    </source>
</evidence>
<dbReference type="Pfam" id="PF00155">
    <property type="entry name" value="Aminotran_1_2"/>
    <property type="match status" value="1"/>
</dbReference>
<dbReference type="PANTHER" id="PTHR13693">
    <property type="entry name" value="CLASS II AMINOTRANSFERASE/8-AMINO-7-OXONONANOATE SYNTHASE"/>
    <property type="match status" value="1"/>
</dbReference>
<evidence type="ECO:0000256" key="1">
    <source>
        <dbReference type="ARBA" id="ARBA00001933"/>
    </source>
</evidence>
<reference evidence="15 16" key="1">
    <citation type="submission" date="2024-09" db="EMBL/GenBank/DDBJ databases">
        <title>Draft genome sequence of Candidatus Magnetaquicoccaceae bacterium FCR-1.</title>
        <authorList>
            <person name="Shimoshige H."/>
            <person name="Shimamura S."/>
            <person name="Taoka A."/>
            <person name="Kobayashi H."/>
            <person name="Maekawa T."/>
        </authorList>
    </citation>
    <scope>NUCLEOTIDE SEQUENCE [LARGE SCALE GENOMIC DNA]</scope>
    <source>
        <strain evidence="15 16">FCR-1</strain>
    </source>
</reference>
<accession>A0ABQ0C4B0</accession>
<gene>
    <name evidence="15" type="primary">bioF</name>
    <name evidence="15" type="ORF">SIID45300_00029</name>
</gene>
<comment type="cofactor">
    <cofactor evidence="1 12">
        <name>pyridoxal 5'-phosphate</name>
        <dbReference type="ChEBI" id="CHEBI:597326"/>
    </cofactor>
</comment>
<dbReference type="Gene3D" id="3.90.1150.10">
    <property type="entry name" value="Aspartate Aminotransferase, domain 1"/>
    <property type="match status" value="1"/>
</dbReference>
<dbReference type="Proteomes" id="UP001628193">
    <property type="component" value="Unassembled WGS sequence"/>
</dbReference>
<comment type="similarity">
    <text evidence="3">Belongs to the class-II pyridoxal-phosphate-dependent aminotransferase family. BioF subfamily.</text>
</comment>
<evidence type="ECO:0000256" key="11">
    <source>
        <dbReference type="ARBA" id="ARBA00047715"/>
    </source>
</evidence>
<keyword evidence="15" id="KW-0012">Acyltransferase</keyword>
<evidence type="ECO:0000256" key="12">
    <source>
        <dbReference type="RuleBase" id="RU003693"/>
    </source>
</evidence>
<evidence type="ECO:0000256" key="3">
    <source>
        <dbReference type="ARBA" id="ARBA00010008"/>
    </source>
</evidence>
<comment type="subunit">
    <text evidence="4">Homodimer.</text>
</comment>
<evidence type="ECO:0000256" key="7">
    <source>
        <dbReference type="ARBA" id="ARBA00022756"/>
    </source>
</evidence>
<dbReference type="Gene3D" id="3.40.640.10">
    <property type="entry name" value="Type I PLP-dependent aspartate aminotransferase-like (Major domain)"/>
    <property type="match status" value="1"/>
</dbReference>
<dbReference type="EC" id="2.3.1.47" evidence="5"/>
<keyword evidence="7" id="KW-0093">Biotin biosynthesis</keyword>
<dbReference type="SUPFAM" id="SSF53383">
    <property type="entry name" value="PLP-dependent transferases"/>
    <property type="match status" value="1"/>
</dbReference>
<dbReference type="InterPro" id="IPR015424">
    <property type="entry name" value="PyrdxlP-dep_Trfase"/>
</dbReference>
<dbReference type="GO" id="GO:0008710">
    <property type="term" value="F:8-amino-7-oxononanoate synthase activity"/>
    <property type="evidence" value="ECO:0007669"/>
    <property type="project" value="UniProtKB-EC"/>
</dbReference>
<feature type="domain" description="Aminotransferase class I/classII large" evidence="14">
    <location>
        <begin position="40"/>
        <end position="383"/>
    </location>
</feature>
<dbReference type="InterPro" id="IPR015421">
    <property type="entry name" value="PyrdxlP-dep_Trfase_major"/>
</dbReference>
<dbReference type="InterPro" id="IPR004839">
    <property type="entry name" value="Aminotransferase_I/II_large"/>
</dbReference>
<dbReference type="PANTHER" id="PTHR13693:SF100">
    <property type="entry name" value="8-AMINO-7-OXONONANOATE SYNTHASE"/>
    <property type="match status" value="1"/>
</dbReference>
<evidence type="ECO:0000256" key="10">
    <source>
        <dbReference type="ARBA" id="ARBA00033381"/>
    </source>
</evidence>
<dbReference type="InterPro" id="IPR001917">
    <property type="entry name" value="Aminotrans_II_pyridoxalP_BS"/>
</dbReference>
<comment type="catalytic activity">
    <reaction evidence="11">
        <text>6-carboxyhexanoyl-[ACP] + L-alanine + H(+) = (8S)-8-amino-7-oxononanoate + holo-[ACP] + CO2</text>
        <dbReference type="Rhea" id="RHEA:42288"/>
        <dbReference type="Rhea" id="RHEA-COMP:9685"/>
        <dbReference type="Rhea" id="RHEA-COMP:9955"/>
        <dbReference type="ChEBI" id="CHEBI:15378"/>
        <dbReference type="ChEBI" id="CHEBI:16526"/>
        <dbReference type="ChEBI" id="CHEBI:57972"/>
        <dbReference type="ChEBI" id="CHEBI:64479"/>
        <dbReference type="ChEBI" id="CHEBI:78846"/>
        <dbReference type="ChEBI" id="CHEBI:149468"/>
        <dbReference type="EC" id="2.3.1.47"/>
    </reaction>
</comment>
<evidence type="ECO:0000259" key="14">
    <source>
        <dbReference type="Pfam" id="PF00155"/>
    </source>
</evidence>
<keyword evidence="16" id="KW-1185">Reference proteome</keyword>
<evidence type="ECO:0000256" key="6">
    <source>
        <dbReference type="ARBA" id="ARBA00022679"/>
    </source>
</evidence>
<sequence length="413" mass="44027">MPARAYAAFLAQCARAGQTRRLVPMLPASGGRIDKAGQRLINFSSNNYMGLADHPLLIERARDWTARWGCSASASRLVCGNLEPFEQVEARLAAGKGSGAALVFNAGFQANATLLAALLDRQVLGGEPLVFCDRLNHASLHHGCLAAGVRQIRYRHNDLNHLEELLDKQARHPGPRFIVTESLFSMDGDPVDLPGLIALKDRFGAFLFLDEAHATGVFGPGGFGLAAAHPGAVELVMGTFSKGLGGFGAYVACSPALRDYLVQRCAGLIYSTALPPAVLGAMDAALELLPTLDETRQALLERAAWLRRELQGLGLDTGRSASQIIPVLLGESGVALEASRRLEVEHGILAMAIRPPTVPKGTARLRVSLSAAHGTGDLIRLLDGLRHAEPRHPPLLQSAPTPKTEPPGLCLRT</sequence>
<comment type="pathway">
    <text evidence="2">Cofactor biosynthesis; biotin biosynthesis.</text>
</comment>
<keyword evidence="8 12" id="KW-0663">Pyridoxal phosphate</keyword>
<dbReference type="EMBL" id="BAAFGK010000001">
    <property type="protein sequence ID" value="GAB0055734.1"/>
    <property type="molecule type" value="Genomic_DNA"/>
</dbReference>
<evidence type="ECO:0000313" key="16">
    <source>
        <dbReference type="Proteomes" id="UP001628193"/>
    </source>
</evidence>
<proteinExistence type="inferred from homology"/>
<comment type="caution">
    <text evidence="15">The sequence shown here is derived from an EMBL/GenBank/DDBJ whole genome shotgun (WGS) entry which is preliminary data.</text>
</comment>
<evidence type="ECO:0000256" key="4">
    <source>
        <dbReference type="ARBA" id="ARBA00011738"/>
    </source>
</evidence>
<dbReference type="InterPro" id="IPR050087">
    <property type="entry name" value="AON_synthase_class-II"/>
</dbReference>
<name>A0ABQ0C4B0_9PROT</name>
<dbReference type="PROSITE" id="PS00599">
    <property type="entry name" value="AA_TRANSFER_CLASS_2"/>
    <property type="match status" value="1"/>
</dbReference>
<evidence type="ECO:0000313" key="15">
    <source>
        <dbReference type="EMBL" id="GAB0055734.1"/>
    </source>
</evidence>
<protein>
    <recommendedName>
        <fullName evidence="5">8-amino-7-oxononanoate synthase</fullName>
        <ecNumber evidence="5">2.3.1.47</ecNumber>
    </recommendedName>
    <alternativeName>
        <fullName evidence="9">7-keto-8-amino-pelargonic acid synthase</fullName>
    </alternativeName>
    <alternativeName>
        <fullName evidence="10">8-amino-7-ketopelargonate synthase</fullName>
    </alternativeName>
</protein>
<evidence type="ECO:0000256" key="13">
    <source>
        <dbReference type="SAM" id="MobiDB-lite"/>
    </source>
</evidence>
<evidence type="ECO:0000256" key="2">
    <source>
        <dbReference type="ARBA" id="ARBA00004746"/>
    </source>
</evidence>
<evidence type="ECO:0000256" key="9">
    <source>
        <dbReference type="ARBA" id="ARBA00032610"/>
    </source>
</evidence>